<evidence type="ECO:0000256" key="4">
    <source>
        <dbReference type="ARBA" id="ARBA00013014"/>
    </source>
</evidence>
<dbReference type="Pfam" id="PF02558">
    <property type="entry name" value="ApbA"/>
    <property type="match status" value="1"/>
</dbReference>
<dbReference type="GO" id="GO:0050661">
    <property type="term" value="F:NADP binding"/>
    <property type="evidence" value="ECO:0007669"/>
    <property type="project" value="TreeGrafter"/>
</dbReference>
<evidence type="ECO:0000313" key="15">
    <source>
        <dbReference type="Proteomes" id="UP000316330"/>
    </source>
</evidence>
<dbReference type="SUPFAM" id="SSF51735">
    <property type="entry name" value="NAD(P)-binding Rossmann-fold domains"/>
    <property type="match status" value="1"/>
</dbReference>
<dbReference type="SUPFAM" id="SSF48179">
    <property type="entry name" value="6-phosphogluconate dehydrogenase C-terminal domain-like"/>
    <property type="match status" value="1"/>
</dbReference>
<comment type="function">
    <text evidence="1 11">Catalyzes the NADPH-dependent reduction of ketopantoate into pantoic acid.</text>
</comment>
<dbReference type="GO" id="GO:0005737">
    <property type="term" value="C:cytoplasm"/>
    <property type="evidence" value="ECO:0007669"/>
    <property type="project" value="TreeGrafter"/>
</dbReference>
<dbReference type="EMBL" id="VNJJ01000005">
    <property type="protein sequence ID" value="TVY00568.1"/>
    <property type="molecule type" value="Genomic_DNA"/>
</dbReference>
<evidence type="ECO:0000256" key="6">
    <source>
        <dbReference type="ARBA" id="ARBA00022655"/>
    </source>
</evidence>
<evidence type="ECO:0000256" key="8">
    <source>
        <dbReference type="ARBA" id="ARBA00023002"/>
    </source>
</evidence>
<dbReference type="InterPro" id="IPR003710">
    <property type="entry name" value="ApbA"/>
</dbReference>
<comment type="caution">
    <text evidence="14">The sequence shown here is derived from an EMBL/GenBank/DDBJ whole genome shotgun (WGS) entry which is preliminary data.</text>
</comment>
<comment type="pathway">
    <text evidence="2 11">Cofactor biosynthesis; (R)-pantothenate biosynthesis; (R)-pantoate from 3-methyl-2-oxobutanoate: step 2/2.</text>
</comment>
<reference evidence="14 15" key="1">
    <citation type="submission" date="2019-07" db="EMBL/GenBank/DDBJ databases">
        <authorList>
            <person name="Kim J."/>
        </authorList>
    </citation>
    <scope>NUCLEOTIDE SEQUENCE [LARGE SCALE GENOMIC DNA]</scope>
    <source>
        <strain evidence="14 15">G13</strain>
    </source>
</reference>
<dbReference type="Gene3D" id="3.40.50.720">
    <property type="entry name" value="NAD(P)-binding Rossmann-like Domain"/>
    <property type="match status" value="1"/>
</dbReference>
<comment type="similarity">
    <text evidence="3 11">Belongs to the ketopantoate reductase family.</text>
</comment>
<keyword evidence="6 11" id="KW-0566">Pantothenate biosynthesis</keyword>
<evidence type="ECO:0000313" key="14">
    <source>
        <dbReference type="EMBL" id="TVY00568.1"/>
    </source>
</evidence>
<dbReference type="RefSeq" id="WP_144701254.1">
    <property type="nucleotide sequence ID" value="NZ_VNJJ01000005.1"/>
</dbReference>
<dbReference type="UniPathway" id="UPA00028">
    <property type="reaction ID" value="UER00004"/>
</dbReference>
<evidence type="ECO:0000256" key="7">
    <source>
        <dbReference type="ARBA" id="ARBA00022857"/>
    </source>
</evidence>
<dbReference type="InterPro" id="IPR013328">
    <property type="entry name" value="6PGD_dom2"/>
</dbReference>
<comment type="catalytic activity">
    <reaction evidence="10 11">
        <text>(R)-pantoate + NADP(+) = 2-dehydropantoate + NADPH + H(+)</text>
        <dbReference type="Rhea" id="RHEA:16233"/>
        <dbReference type="ChEBI" id="CHEBI:11561"/>
        <dbReference type="ChEBI" id="CHEBI:15378"/>
        <dbReference type="ChEBI" id="CHEBI:15980"/>
        <dbReference type="ChEBI" id="CHEBI:57783"/>
        <dbReference type="ChEBI" id="CHEBI:58349"/>
        <dbReference type="EC" id="1.1.1.169"/>
    </reaction>
</comment>
<evidence type="ECO:0000256" key="1">
    <source>
        <dbReference type="ARBA" id="ARBA00002919"/>
    </source>
</evidence>
<keyword evidence="15" id="KW-1185">Reference proteome</keyword>
<dbReference type="InterPro" id="IPR036291">
    <property type="entry name" value="NAD(P)-bd_dom_sf"/>
</dbReference>
<evidence type="ECO:0000256" key="2">
    <source>
        <dbReference type="ARBA" id="ARBA00004994"/>
    </source>
</evidence>
<protein>
    <recommendedName>
        <fullName evidence="5 11">2-dehydropantoate 2-reductase</fullName>
        <ecNumber evidence="4 11">1.1.1.169</ecNumber>
    </recommendedName>
    <alternativeName>
        <fullName evidence="9 11">Ketopantoate reductase</fullName>
    </alternativeName>
</protein>
<dbReference type="AlphaFoldDB" id="A0A559JL17"/>
<evidence type="ECO:0000256" key="10">
    <source>
        <dbReference type="ARBA" id="ARBA00048793"/>
    </source>
</evidence>
<dbReference type="NCBIfam" id="TIGR00745">
    <property type="entry name" value="apbA_panE"/>
    <property type="match status" value="1"/>
</dbReference>
<keyword evidence="7 11" id="KW-0521">NADP</keyword>
<evidence type="ECO:0000259" key="12">
    <source>
        <dbReference type="Pfam" id="PF02558"/>
    </source>
</evidence>
<evidence type="ECO:0000259" key="13">
    <source>
        <dbReference type="Pfam" id="PF08546"/>
    </source>
</evidence>
<accession>A0A559JL17</accession>
<gene>
    <name evidence="14" type="ORF">FPZ45_11145</name>
</gene>
<feature type="domain" description="Ketopantoate reductase C-terminal" evidence="13">
    <location>
        <begin position="184"/>
        <end position="305"/>
    </location>
</feature>
<evidence type="ECO:0000256" key="11">
    <source>
        <dbReference type="RuleBase" id="RU362068"/>
    </source>
</evidence>
<dbReference type="InterPro" id="IPR013752">
    <property type="entry name" value="KPA_reductase"/>
</dbReference>
<dbReference type="PANTHER" id="PTHR43765:SF2">
    <property type="entry name" value="2-DEHYDROPANTOATE 2-REDUCTASE"/>
    <property type="match status" value="1"/>
</dbReference>
<dbReference type="InterPro" id="IPR013332">
    <property type="entry name" value="KPR_N"/>
</dbReference>
<dbReference type="OrthoDB" id="9800163at2"/>
<name>A0A559JL17_9BACL</name>
<dbReference type="InterPro" id="IPR050838">
    <property type="entry name" value="Ketopantoate_reductase"/>
</dbReference>
<evidence type="ECO:0000256" key="9">
    <source>
        <dbReference type="ARBA" id="ARBA00032024"/>
    </source>
</evidence>
<dbReference type="PANTHER" id="PTHR43765">
    <property type="entry name" value="2-DEHYDROPANTOATE 2-REDUCTASE-RELATED"/>
    <property type="match status" value="1"/>
</dbReference>
<dbReference type="EC" id="1.1.1.169" evidence="4 11"/>
<keyword evidence="8 11" id="KW-0560">Oxidoreductase</keyword>
<feature type="domain" description="Ketopantoate reductase N-terminal" evidence="12">
    <location>
        <begin position="5"/>
        <end position="155"/>
    </location>
</feature>
<sequence length="306" mass="33103">MNGSVAVLGGGSLGLLLAGRLRAAGIECVVWTRTREQAARLTAEGLTLEENDGGRSRRIEIEAQALEDIRNIGEGIVLLAVKQTALTPSFLERLAGIVPPEGTIVLFQNGIGHEELLRNALPGRTLLTALTTEGALRINDTTVRHTGHGDIRIGDDGDMDRNRIRSVEEMLKEAGFSVFLSKQLKEAIMRKLLVNAVINPLTAILRVPNGELTATQHRLELMRALFEETFGILSGYGLSDKSDSWNVVLGVCEATRNNRSSMLQDVIAGRPTEIDSINGAISRMAAEQGLTAPWNDAVTAMVKAIY</sequence>
<dbReference type="GO" id="GO:0015940">
    <property type="term" value="P:pantothenate biosynthetic process"/>
    <property type="evidence" value="ECO:0007669"/>
    <property type="project" value="UniProtKB-UniPathway"/>
</dbReference>
<dbReference type="Gene3D" id="1.10.1040.10">
    <property type="entry name" value="N-(1-d-carboxylethyl)-l-norvaline Dehydrogenase, domain 2"/>
    <property type="match status" value="1"/>
</dbReference>
<dbReference type="GO" id="GO:0008677">
    <property type="term" value="F:2-dehydropantoate 2-reductase activity"/>
    <property type="evidence" value="ECO:0007669"/>
    <property type="project" value="UniProtKB-EC"/>
</dbReference>
<evidence type="ECO:0000256" key="5">
    <source>
        <dbReference type="ARBA" id="ARBA00019465"/>
    </source>
</evidence>
<evidence type="ECO:0000256" key="3">
    <source>
        <dbReference type="ARBA" id="ARBA00007870"/>
    </source>
</evidence>
<dbReference type="Pfam" id="PF08546">
    <property type="entry name" value="ApbA_C"/>
    <property type="match status" value="1"/>
</dbReference>
<dbReference type="InterPro" id="IPR008927">
    <property type="entry name" value="6-PGluconate_DH-like_C_sf"/>
</dbReference>
<dbReference type="Proteomes" id="UP000316330">
    <property type="component" value="Unassembled WGS sequence"/>
</dbReference>
<proteinExistence type="inferred from homology"/>
<organism evidence="14 15">
    <name type="scientific">Cohnella terricola</name>
    <dbReference type="NCBI Taxonomy" id="1289167"/>
    <lineage>
        <taxon>Bacteria</taxon>
        <taxon>Bacillati</taxon>
        <taxon>Bacillota</taxon>
        <taxon>Bacilli</taxon>
        <taxon>Bacillales</taxon>
        <taxon>Paenibacillaceae</taxon>
        <taxon>Cohnella</taxon>
    </lineage>
</organism>